<protein>
    <submittedName>
        <fullName evidence="2">Uncharacterized protein</fullName>
    </submittedName>
</protein>
<keyword evidence="3" id="KW-1185">Reference proteome</keyword>
<dbReference type="Proteomes" id="UP000297777">
    <property type="component" value="Unassembled WGS sequence"/>
</dbReference>
<sequence>MVASPRTQPGSLDRKKVPINGAASASQRLLSRKGTGILLVLNASILERPRVNQLMGKFEAGEMSDYGMDDIETKAASAAEPEDQNP</sequence>
<evidence type="ECO:0000313" key="3">
    <source>
        <dbReference type="Proteomes" id="UP000297777"/>
    </source>
</evidence>
<organism evidence="2 3">
    <name type="scientific">Botrytis tulipae</name>
    <dbReference type="NCBI Taxonomy" id="87230"/>
    <lineage>
        <taxon>Eukaryota</taxon>
        <taxon>Fungi</taxon>
        <taxon>Dikarya</taxon>
        <taxon>Ascomycota</taxon>
        <taxon>Pezizomycotina</taxon>
        <taxon>Leotiomycetes</taxon>
        <taxon>Helotiales</taxon>
        <taxon>Sclerotiniaceae</taxon>
        <taxon>Botrytis</taxon>
    </lineage>
</organism>
<dbReference type="OrthoDB" id="10348001at2759"/>
<feature type="compositionally biased region" description="Polar residues" evidence="1">
    <location>
        <begin position="1"/>
        <end position="10"/>
    </location>
</feature>
<name>A0A4Z1EUK1_9HELO</name>
<comment type="caution">
    <text evidence="2">The sequence shown here is derived from an EMBL/GenBank/DDBJ whole genome shotgun (WGS) entry which is preliminary data.</text>
</comment>
<feature type="region of interest" description="Disordered" evidence="1">
    <location>
        <begin position="1"/>
        <end position="21"/>
    </location>
</feature>
<evidence type="ECO:0000313" key="2">
    <source>
        <dbReference type="EMBL" id="TGO14133.1"/>
    </source>
</evidence>
<accession>A0A4Z1EUK1</accession>
<proteinExistence type="predicted"/>
<dbReference type="AlphaFoldDB" id="A0A4Z1EUK1"/>
<gene>
    <name evidence="2" type="ORF">BTUL_0058g00080</name>
</gene>
<dbReference type="EMBL" id="PQXH01000058">
    <property type="protein sequence ID" value="TGO14133.1"/>
    <property type="molecule type" value="Genomic_DNA"/>
</dbReference>
<reference evidence="2 3" key="1">
    <citation type="submission" date="2017-12" db="EMBL/GenBank/DDBJ databases">
        <title>Comparative genomics of Botrytis spp.</title>
        <authorList>
            <person name="Valero-Jimenez C.A."/>
            <person name="Tapia P."/>
            <person name="Veloso J."/>
            <person name="Silva-Moreno E."/>
            <person name="Staats M."/>
            <person name="Valdes J.H."/>
            <person name="Van Kan J.A.L."/>
        </authorList>
    </citation>
    <scope>NUCLEOTIDE SEQUENCE [LARGE SCALE GENOMIC DNA]</scope>
    <source>
        <strain evidence="2 3">Bt9001</strain>
    </source>
</reference>
<evidence type="ECO:0000256" key="1">
    <source>
        <dbReference type="SAM" id="MobiDB-lite"/>
    </source>
</evidence>